<dbReference type="GO" id="GO:0005524">
    <property type="term" value="F:ATP binding"/>
    <property type="evidence" value="ECO:0007669"/>
    <property type="project" value="UniProtKB-KW"/>
</dbReference>
<evidence type="ECO:0000256" key="7">
    <source>
        <dbReference type="ARBA" id="ARBA00022741"/>
    </source>
</evidence>
<evidence type="ECO:0000256" key="5">
    <source>
        <dbReference type="ARBA" id="ARBA00022553"/>
    </source>
</evidence>
<sequence length="293" mass="32440">MMEMIRGTLRNNNCAAAEVELFDGQQRTTLEVRVVPLQDNAQQPIGALMVMDDVTRINRLENVRRDFVANVSHELKTPITVIRGYVETLLDGGVDAHTDGKKFLQIVLRQAGRLDAIIDDLLSLSRIENKAGDRDALLEFTLENLNTVLKAALQTCKLRADDQQVRLELHCPLDLRAVHNAALLEEAVINLLNNAVTYSPAGATVIVRAEVQQDSGGKWINIAVEDKGCGIRKEHLDRIFERFYRCDKARSRENGGTGLGLSIVKHIARSHGGTVEVESHFGRGSTFTLNLPG</sequence>
<comment type="subcellular location">
    <subcellularLocation>
        <location evidence="2">Cell membrane</location>
    </subcellularLocation>
</comment>
<keyword evidence="5" id="KW-0597">Phosphoprotein</keyword>
<reference evidence="13 14" key="1">
    <citation type="submission" date="2017-01" db="EMBL/GenBank/DDBJ databases">
        <title>The cable genome- insights into the physiology and evolution of filamentous bacteria capable of sulfide oxidation via long distance electron transfer.</title>
        <authorList>
            <person name="Schreiber L."/>
            <person name="Bjerg J.T."/>
            <person name="Boggild A."/>
            <person name="Van De Vossenberg J."/>
            <person name="Meysman F."/>
            <person name="Nielsen L.P."/>
            <person name="Schramm A."/>
            <person name="Kjeldsen K.U."/>
        </authorList>
    </citation>
    <scope>NUCLEOTIDE SEQUENCE [LARGE SCALE GENOMIC DNA]</scope>
    <source>
        <strain evidence="13">MCF</strain>
    </source>
</reference>
<dbReference type="Gene3D" id="1.10.287.130">
    <property type="match status" value="1"/>
</dbReference>
<dbReference type="Gene3D" id="3.30.565.10">
    <property type="entry name" value="Histidine kinase-like ATPase, C-terminal domain"/>
    <property type="match status" value="1"/>
</dbReference>
<dbReference type="Proteomes" id="UP000287853">
    <property type="component" value="Unassembled WGS sequence"/>
</dbReference>
<keyword evidence="14" id="KW-1185">Reference proteome</keyword>
<dbReference type="PANTHER" id="PTHR45453:SF1">
    <property type="entry name" value="PHOSPHATE REGULON SENSOR PROTEIN PHOR"/>
    <property type="match status" value="1"/>
</dbReference>
<dbReference type="InterPro" id="IPR036890">
    <property type="entry name" value="HATPase_C_sf"/>
</dbReference>
<organism evidence="13 14">
    <name type="scientific">Candidatus Electrothrix aarhusensis</name>
    <dbReference type="NCBI Taxonomy" id="1859131"/>
    <lineage>
        <taxon>Bacteria</taxon>
        <taxon>Pseudomonadati</taxon>
        <taxon>Thermodesulfobacteriota</taxon>
        <taxon>Desulfobulbia</taxon>
        <taxon>Desulfobulbales</taxon>
        <taxon>Desulfobulbaceae</taxon>
        <taxon>Candidatus Electrothrix</taxon>
    </lineage>
</organism>
<evidence type="ECO:0000259" key="12">
    <source>
        <dbReference type="PROSITE" id="PS50109"/>
    </source>
</evidence>
<keyword evidence="8 13" id="KW-0418">Kinase</keyword>
<dbReference type="GO" id="GO:0005886">
    <property type="term" value="C:plasma membrane"/>
    <property type="evidence" value="ECO:0007669"/>
    <property type="project" value="UniProtKB-SubCell"/>
</dbReference>
<dbReference type="CDD" id="cd00082">
    <property type="entry name" value="HisKA"/>
    <property type="match status" value="1"/>
</dbReference>
<evidence type="ECO:0000256" key="4">
    <source>
        <dbReference type="ARBA" id="ARBA00022475"/>
    </source>
</evidence>
<evidence type="ECO:0000256" key="3">
    <source>
        <dbReference type="ARBA" id="ARBA00012438"/>
    </source>
</evidence>
<dbReference type="InterPro" id="IPR003594">
    <property type="entry name" value="HATPase_dom"/>
</dbReference>
<protein>
    <recommendedName>
        <fullName evidence="3">histidine kinase</fullName>
        <ecNumber evidence="3">2.7.13.3</ecNumber>
    </recommendedName>
</protein>
<evidence type="ECO:0000313" key="14">
    <source>
        <dbReference type="Proteomes" id="UP000287853"/>
    </source>
</evidence>
<keyword evidence="7" id="KW-0547">Nucleotide-binding</keyword>
<evidence type="ECO:0000256" key="8">
    <source>
        <dbReference type="ARBA" id="ARBA00022777"/>
    </source>
</evidence>
<dbReference type="SUPFAM" id="SSF47384">
    <property type="entry name" value="Homodimeric domain of signal transducing histidine kinase"/>
    <property type="match status" value="1"/>
</dbReference>
<dbReference type="InterPro" id="IPR004358">
    <property type="entry name" value="Sig_transdc_His_kin-like_C"/>
</dbReference>
<accession>A0A3S3RQF6</accession>
<dbReference type="SMART" id="SM00388">
    <property type="entry name" value="HisKA"/>
    <property type="match status" value="1"/>
</dbReference>
<comment type="catalytic activity">
    <reaction evidence="1">
        <text>ATP + protein L-histidine = ADP + protein N-phospho-L-histidine.</text>
        <dbReference type="EC" id="2.7.13.3"/>
    </reaction>
</comment>
<evidence type="ECO:0000256" key="1">
    <source>
        <dbReference type="ARBA" id="ARBA00000085"/>
    </source>
</evidence>
<evidence type="ECO:0000256" key="6">
    <source>
        <dbReference type="ARBA" id="ARBA00022679"/>
    </source>
</evidence>
<proteinExistence type="predicted"/>
<dbReference type="Pfam" id="PF00512">
    <property type="entry name" value="HisKA"/>
    <property type="match status" value="1"/>
</dbReference>
<dbReference type="PANTHER" id="PTHR45453">
    <property type="entry name" value="PHOSPHATE REGULON SENSOR PROTEIN PHOR"/>
    <property type="match status" value="1"/>
</dbReference>
<dbReference type="SUPFAM" id="SSF55874">
    <property type="entry name" value="ATPase domain of HSP90 chaperone/DNA topoisomerase II/histidine kinase"/>
    <property type="match status" value="1"/>
</dbReference>
<dbReference type="GO" id="GO:0000155">
    <property type="term" value="F:phosphorelay sensor kinase activity"/>
    <property type="evidence" value="ECO:0007669"/>
    <property type="project" value="InterPro"/>
</dbReference>
<dbReference type="InterPro" id="IPR003661">
    <property type="entry name" value="HisK_dim/P_dom"/>
</dbReference>
<dbReference type="SMART" id="SM00387">
    <property type="entry name" value="HATPase_c"/>
    <property type="match status" value="1"/>
</dbReference>
<evidence type="ECO:0000256" key="11">
    <source>
        <dbReference type="ARBA" id="ARBA00023136"/>
    </source>
</evidence>
<dbReference type="Pfam" id="PF02518">
    <property type="entry name" value="HATPase_c"/>
    <property type="match status" value="1"/>
</dbReference>
<keyword evidence="10" id="KW-0902">Two-component regulatory system</keyword>
<keyword evidence="6 13" id="KW-0808">Transferase</keyword>
<feature type="domain" description="Histidine kinase" evidence="12">
    <location>
        <begin position="70"/>
        <end position="293"/>
    </location>
</feature>
<keyword evidence="11" id="KW-0472">Membrane</keyword>
<dbReference type="FunFam" id="3.30.565.10:FF:000006">
    <property type="entry name" value="Sensor histidine kinase WalK"/>
    <property type="match status" value="1"/>
</dbReference>
<dbReference type="GO" id="GO:0004721">
    <property type="term" value="F:phosphoprotein phosphatase activity"/>
    <property type="evidence" value="ECO:0007669"/>
    <property type="project" value="TreeGrafter"/>
</dbReference>
<dbReference type="FunFam" id="1.10.287.130:FF:000008">
    <property type="entry name" value="Two-component sensor histidine kinase"/>
    <property type="match status" value="1"/>
</dbReference>
<dbReference type="InterPro" id="IPR005467">
    <property type="entry name" value="His_kinase_dom"/>
</dbReference>
<evidence type="ECO:0000256" key="2">
    <source>
        <dbReference type="ARBA" id="ARBA00004236"/>
    </source>
</evidence>
<name>A0A3S3RQF6_9BACT</name>
<gene>
    <name evidence="13" type="ORF">H206_00942</name>
</gene>
<dbReference type="PROSITE" id="PS50109">
    <property type="entry name" value="HIS_KIN"/>
    <property type="match status" value="1"/>
</dbReference>
<evidence type="ECO:0000256" key="10">
    <source>
        <dbReference type="ARBA" id="ARBA00023012"/>
    </source>
</evidence>
<comment type="caution">
    <text evidence="13">The sequence shown here is derived from an EMBL/GenBank/DDBJ whole genome shotgun (WGS) entry which is preliminary data.</text>
</comment>
<dbReference type="InterPro" id="IPR050351">
    <property type="entry name" value="BphY/WalK/GraS-like"/>
</dbReference>
<evidence type="ECO:0000256" key="9">
    <source>
        <dbReference type="ARBA" id="ARBA00022840"/>
    </source>
</evidence>
<evidence type="ECO:0000313" key="13">
    <source>
        <dbReference type="EMBL" id="RWX45392.1"/>
    </source>
</evidence>
<dbReference type="EMBL" id="MTKO01000079">
    <property type="protein sequence ID" value="RWX45392.1"/>
    <property type="molecule type" value="Genomic_DNA"/>
</dbReference>
<dbReference type="GO" id="GO:0016036">
    <property type="term" value="P:cellular response to phosphate starvation"/>
    <property type="evidence" value="ECO:0007669"/>
    <property type="project" value="TreeGrafter"/>
</dbReference>
<dbReference type="AlphaFoldDB" id="A0A3S3RQF6"/>
<dbReference type="EC" id="2.7.13.3" evidence="3"/>
<keyword evidence="4" id="KW-1003">Cell membrane</keyword>
<dbReference type="PRINTS" id="PR00344">
    <property type="entry name" value="BCTRLSENSOR"/>
</dbReference>
<dbReference type="CDD" id="cd00075">
    <property type="entry name" value="HATPase"/>
    <property type="match status" value="1"/>
</dbReference>
<keyword evidence="9" id="KW-0067">ATP-binding</keyword>
<dbReference type="InterPro" id="IPR036097">
    <property type="entry name" value="HisK_dim/P_sf"/>
</dbReference>